<sequence length="152" mass="17269">MKTIFLDIDGVLHPSTVGELEYGPRGPMVTGQGVCALEAKLAQIVSGKTIDIAIHSTWIYMFDARTLRTEYLPQLGKVARIQLTNRHIESRALRVLDYVRRRHLSRDEYLILDDAPQEFASAVTLLPRLVACDPVRGIDDPRVIERVEEFLR</sequence>
<accession>A0ABV1LU95</accession>
<protein>
    <submittedName>
        <fullName evidence="1">HAD domain-containing protein</fullName>
    </submittedName>
</protein>
<dbReference type="Pfam" id="PF18143">
    <property type="entry name" value="HAD_SAK_2"/>
    <property type="match status" value="1"/>
</dbReference>
<gene>
    <name evidence="1" type="ORF">N0A02_26000</name>
</gene>
<organism evidence="1 2">
    <name type="scientific">Paraburkholderia acidicola</name>
    <dbReference type="NCBI Taxonomy" id="1912599"/>
    <lineage>
        <taxon>Bacteria</taxon>
        <taxon>Pseudomonadati</taxon>
        <taxon>Pseudomonadota</taxon>
        <taxon>Betaproteobacteria</taxon>
        <taxon>Burkholderiales</taxon>
        <taxon>Burkholderiaceae</taxon>
        <taxon>Paraburkholderia</taxon>
    </lineage>
</organism>
<reference evidence="1 2" key="1">
    <citation type="journal article" date="2024" name="Chem. Sci.">
        <title>Discovery of a lagriamide polyketide by integrated genome mining, isotopic labeling, and untargeted metabolomics.</title>
        <authorList>
            <person name="Fergusson C.H."/>
            <person name="Saulog J."/>
            <person name="Paulo B.S."/>
            <person name="Wilson D.M."/>
            <person name="Liu D.Y."/>
            <person name="Morehouse N.J."/>
            <person name="Waterworth S."/>
            <person name="Barkei J."/>
            <person name="Gray C.A."/>
            <person name="Kwan J.C."/>
            <person name="Eustaquio A.S."/>
            <person name="Linington R.G."/>
        </authorList>
    </citation>
    <scope>NUCLEOTIDE SEQUENCE [LARGE SCALE GENOMIC DNA]</scope>
    <source>
        <strain evidence="1 2">RL17-338-BIF-B</strain>
    </source>
</reference>
<dbReference type="EMBL" id="JAOALG010000002">
    <property type="protein sequence ID" value="MEQ5842914.1"/>
    <property type="molecule type" value="Genomic_DNA"/>
</dbReference>
<proteinExistence type="predicted"/>
<name>A0ABV1LU95_9BURK</name>
<keyword evidence="2" id="KW-1185">Reference proteome</keyword>
<comment type="caution">
    <text evidence="1">The sequence shown here is derived from an EMBL/GenBank/DDBJ whole genome shotgun (WGS) entry which is preliminary data.</text>
</comment>
<dbReference type="RefSeq" id="WP_349544662.1">
    <property type="nucleotide sequence ID" value="NZ_JAOALG010000002.1"/>
</dbReference>
<evidence type="ECO:0000313" key="1">
    <source>
        <dbReference type="EMBL" id="MEQ5842914.1"/>
    </source>
</evidence>
<dbReference type="Proteomes" id="UP001469089">
    <property type="component" value="Unassembled WGS sequence"/>
</dbReference>
<evidence type="ECO:0000313" key="2">
    <source>
        <dbReference type="Proteomes" id="UP001469089"/>
    </source>
</evidence>